<keyword evidence="2" id="KW-1185">Reference proteome</keyword>
<comment type="caution">
    <text evidence="1">The sequence shown here is derived from an EMBL/GenBank/DDBJ whole genome shotgun (WGS) entry which is preliminary data.</text>
</comment>
<dbReference type="Proteomes" id="UP000599109">
    <property type="component" value="Unassembled WGS sequence"/>
</dbReference>
<proteinExistence type="predicted"/>
<organism evidence="1 2">
    <name type="scientific">Ramlibacter monticola</name>
    <dbReference type="NCBI Taxonomy" id="1926872"/>
    <lineage>
        <taxon>Bacteria</taxon>
        <taxon>Pseudomonadati</taxon>
        <taxon>Pseudomonadota</taxon>
        <taxon>Betaproteobacteria</taxon>
        <taxon>Burkholderiales</taxon>
        <taxon>Comamonadaceae</taxon>
        <taxon>Ramlibacter</taxon>
    </lineage>
</organism>
<dbReference type="RefSeq" id="WP_201673842.1">
    <property type="nucleotide sequence ID" value="NZ_JAEQNE010000002.1"/>
</dbReference>
<dbReference type="AlphaFoldDB" id="A0A936YXL4"/>
<accession>A0A936YXL4</accession>
<reference evidence="1 2" key="1">
    <citation type="journal article" date="2017" name="Int. J. Syst. Evol. Microbiol.">
        <title>Ramlibacter monticola sp. nov., isolated from forest soil.</title>
        <authorList>
            <person name="Chaudhary D.K."/>
            <person name="Kim J."/>
        </authorList>
    </citation>
    <scope>NUCLEOTIDE SEQUENCE [LARGE SCALE GENOMIC DNA]</scope>
    <source>
        <strain evidence="1 2">KACC 19175</strain>
    </source>
</reference>
<sequence>MPFPPEMQPKEISFPPLPLTIREIAENDKRRAILAPVAVCTPEIMRLAKAIRDWIATDLPGAAVYGKMRNGKTWGVEYAVAMLPHLLDMPLGIVRWEMDTEHERTPSRREFIQDRLVQAGCYAISHRDIAQLKRRLYDHLEGIAMKAGTHRLLLVMDEAQVLNLTHYLVLKGICIQLVKRKLMPFVLLVGHPELSDVSTGFVETSAVHLLARFFCREHWFRGVAKEDFSTVLPGFDEPDQDDGTCSVQREFPTAWNAGFRVAGLASSYIKAIEAIESKQQVKGGLRLPMEYMRISLAVLLQQCQESGKDPGKLEASDVLEAIHSSGFFKVLMYYTKAEEHESDLDKNWFKHSTPKRKS</sequence>
<gene>
    <name evidence="1" type="ORF">JJ685_08590</name>
</gene>
<dbReference type="EMBL" id="JAEQNE010000002">
    <property type="protein sequence ID" value="MBL0391193.1"/>
    <property type="molecule type" value="Genomic_DNA"/>
</dbReference>
<name>A0A936YXL4_9BURK</name>
<protein>
    <recommendedName>
        <fullName evidence="3">ATP-binding protein</fullName>
    </recommendedName>
</protein>
<evidence type="ECO:0008006" key="3">
    <source>
        <dbReference type="Google" id="ProtNLM"/>
    </source>
</evidence>
<evidence type="ECO:0000313" key="1">
    <source>
        <dbReference type="EMBL" id="MBL0391193.1"/>
    </source>
</evidence>
<evidence type="ECO:0000313" key="2">
    <source>
        <dbReference type="Proteomes" id="UP000599109"/>
    </source>
</evidence>